<gene>
    <name evidence="2" type="ORF">ACFQMA_20860</name>
</gene>
<evidence type="ECO:0000313" key="3">
    <source>
        <dbReference type="Proteomes" id="UP001596432"/>
    </source>
</evidence>
<evidence type="ECO:0000313" key="2">
    <source>
        <dbReference type="EMBL" id="MFC7142276.1"/>
    </source>
</evidence>
<name>A0ABD5Y5X6_9EURY</name>
<dbReference type="Pfam" id="PF04283">
    <property type="entry name" value="CheF-arch"/>
    <property type="match status" value="1"/>
</dbReference>
<dbReference type="GO" id="GO:0006935">
    <property type="term" value="P:chemotaxis"/>
    <property type="evidence" value="ECO:0007669"/>
    <property type="project" value="UniProtKB-UniRule"/>
</dbReference>
<sequence>MSGGERPLADTQGRFVQVVTNGRKVNDLDWLSGRILLSNKRLVLASNEGKRQFPLSKITTVKNRKNANQAMAAVSGYFSVQLGSDVFLVAPADVDEFEEQFYTALLDGEAVLVKHPAVEGGVVQDTQWTKGRVNIDGDVVGLAVSSGQFVEVELEDVGAVETRETTVRGSERRVIEIEHTDGDGTSVQTYVSGTDRHVSILESLVRQGELQNATDADLDQTDMEVLMALYSGVSPFEIPDFVGMDVEDVEAVFDRLVEEGILREKRVRRDVRLKARGRNIASDVISDQ</sequence>
<dbReference type="Proteomes" id="UP001596432">
    <property type="component" value="Unassembled WGS sequence"/>
</dbReference>
<keyword evidence="1" id="KW-0145">Chemotaxis</keyword>
<dbReference type="EMBL" id="JBHTAS010000001">
    <property type="protein sequence ID" value="MFC7142276.1"/>
    <property type="molecule type" value="Genomic_DNA"/>
</dbReference>
<reference evidence="2 3" key="1">
    <citation type="journal article" date="2019" name="Int. J. Syst. Evol. Microbiol.">
        <title>The Global Catalogue of Microorganisms (GCM) 10K type strain sequencing project: providing services to taxonomists for standard genome sequencing and annotation.</title>
        <authorList>
            <consortium name="The Broad Institute Genomics Platform"/>
            <consortium name="The Broad Institute Genome Sequencing Center for Infectious Disease"/>
            <person name="Wu L."/>
            <person name="Ma J."/>
        </authorList>
    </citation>
    <scope>NUCLEOTIDE SEQUENCE [LARGE SCALE GENOMIC DNA]</scope>
    <source>
        <strain evidence="2 3">XZYJT29</strain>
    </source>
</reference>
<dbReference type="PIRSF" id="PIRSF026802">
    <property type="entry name" value="UCP026802"/>
    <property type="match status" value="1"/>
</dbReference>
<keyword evidence="3" id="KW-1185">Reference proteome</keyword>
<comment type="function">
    <text evidence="1">Involved in taxis signal transduction.</text>
</comment>
<dbReference type="AlphaFoldDB" id="A0ABD5Y5X6"/>
<organism evidence="2 3">
    <name type="scientific">Halosimplex aquaticum</name>
    <dbReference type="NCBI Taxonomy" id="3026162"/>
    <lineage>
        <taxon>Archaea</taxon>
        <taxon>Methanobacteriati</taxon>
        <taxon>Methanobacteriota</taxon>
        <taxon>Stenosarchaea group</taxon>
        <taxon>Halobacteria</taxon>
        <taxon>Halobacteriales</taxon>
        <taxon>Haloarculaceae</taxon>
        <taxon>Halosimplex</taxon>
    </lineage>
</organism>
<dbReference type="RefSeq" id="WP_274323345.1">
    <property type="nucleotide sequence ID" value="NZ_CP118158.1"/>
</dbReference>
<dbReference type="InterPro" id="IPR007381">
    <property type="entry name" value="CheF1/F2"/>
</dbReference>
<accession>A0ABD5Y5X6</accession>
<dbReference type="PANTHER" id="PTHR42201:SF1">
    <property type="entry name" value="TAXIS PROTEIN"/>
    <property type="match status" value="1"/>
</dbReference>
<dbReference type="PANTHER" id="PTHR42201">
    <property type="entry name" value="TAXIS PROTEIN"/>
    <property type="match status" value="1"/>
</dbReference>
<comment type="caution">
    <text evidence="2">The sequence shown here is derived from an EMBL/GenBank/DDBJ whole genome shotgun (WGS) entry which is preliminary data.</text>
</comment>
<dbReference type="GeneID" id="78822612"/>
<evidence type="ECO:0000256" key="1">
    <source>
        <dbReference type="PIRNR" id="PIRNR026802"/>
    </source>
</evidence>
<proteinExistence type="predicted"/>
<comment type="subunit">
    <text evidence="1">Interacts with chemotaxis (Che) proteins as well as flagella accessory (Fla) proteins.</text>
</comment>
<protein>
    <recommendedName>
        <fullName evidence="1">Taxis protein CheF</fullName>
    </recommendedName>
</protein>